<evidence type="ECO:0000256" key="7">
    <source>
        <dbReference type="ARBA" id="ARBA00023136"/>
    </source>
</evidence>
<feature type="transmembrane region" description="Helical" evidence="8">
    <location>
        <begin position="46"/>
        <end position="68"/>
    </location>
</feature>
<dbReference type="AlphaFoldDB" id="A0A921DSC4"/>
<dbReference type="RefSeq" id="WP_304123241.1">
    <property type="nucleotide sequence ID" value="NZ_DYZA01000207.1"/>
</dbReference>
<evidence type="ECO:0000256" key="8">
    <source>
        <dbReference type="SAM" id="Phobius"/>
    </source>
</evidence>
<reference evidence="9" key="2">
    <citation type="submission" date="2021-09" db="EMBL/GenBank/DDBJ databases">
        <authorList>
            <person name="Gilroy R."/>
        </authorList>
    </citation>
    <scope>NUCLEOTIDE SEQUENCE</scope>
    <source>
        <strain evidence="9">ChiGjej2B2-19336</strain>
    </source>
</reference>
<keyword evidence="6 8" id="KW-1133">Transmembrane helix</keyword>
<dbReference type="Proteomes" id="UP000698963">
    <property type="component" value="Unassembled WGS sequence"/>
</dbReference>
<dbReference type="GO" id="GO:1903785">
    <property type="term" value="P:L-valine transmembrane transport"/>
    <property type="evidence" value="ECO:0007669"/>
    <property type="project" value="TreeGrafter"/>
</dbReference>
<comment type="subcellular location">
    <subcellularLocation>
        <location evidence="1">Cell membrane</location>
        <topology evidence="1">Multi-pass membrane protein</topology>
    </subcellularLocation>
</comment>
<dbReference type="PANTHER" id="PTHR34979">
    <property type="entry name" value="INNER MEMBRANE PROTEIN YGAZ"/>
    <property type="match status" value="1"/>
</dbReference>
<dbReference type="InterPro" id="IPR011606">
    <property type="entry name" value="Brnchd-chn_aa_trnsp_permease"/>
</dbReference>
<feature type="transmembrane region" description="Helical" evidence="8">
    <location>
        <begin position="216"/>
        <end position="231"/>
    </location>
</feature>
<feature type="transmembrane region" description="Helical" evidence="8">
    <location>
        <begin position="194"/>
        <end position="210"/>
    </location>
</feature>
<dbReference type="Pfam" id="PF03591">
    <property type="entry name" value="AzlC"/>
    <property type="match status" value="1"/>
</dbReference>
<evidence type="ECO:0000256" key="3">
    <source>
        <dbReference type="ARBA" id="ARBA00022448"/>
    </source>
</evidence>
<feature type="transmembrane region" description="Helical" evidence="8">
    <location>
        <begin position="166"/>
        <end position="187"/>
    </location>
</feature>
<keyword evidence="4" id="KW-1003">Cell membrane</keyword>
<dbReference type="GO" id="GO:0005886">
    <property type="term" value="C:plasma membrane"/>
    <property type="evidence" value="ECO:0007669"/>
    <property type="project" value="UniProtKB-SubCell"/>
</dbReference>
<feature type="transmembrane region" description="Helical" evidence="8">
    <location>
        <begin position="75"/>
        <end position="96"/>
    </location>
</feature>
<keyword evidence="3" id="KW-0813">Transport</keyword>
<reference evidence="9" key="1">
    <citation type="journal article" date="2021" name="PeerJ">
        <title>Extensive microbial diversity within the chicken gut microbiome revealed by metagenomics and culture.</title>
        <authorList>
            <person name="Gilroy R."/>
            <person name="Ravi A."/>
            <person name="Getino M."/>
            <person name="Pursley I."/>
            <person name="Horton D.L."/>
            <person name="Alikhan N.F."/>
            <person name="Baker D."/>
            <person name="Gharbi K."/>
            <person name="Hall N."/>
            <person name="Watson M."/>
            <person name="Adriaenssens E.M."/>
            <person name="Foster-Nyarko E."/>
            <person name="Jarju S."/>
            <person name="Secka A."/>
            <person name="Antonio M."/>
            <person name="Oren A."/>
            <person name="Chaudhuri R.R."/>
            <person name="La Ragione R."/>
            <person name="Hildebrand F."/>
            <person name="Pallen M.J."/>
        </authorList>
    </citation>
    <scope>NUCLEOTIDE SEQUENCE</scope>
    <source>
        <strain evidence="9">ChiGjej2B2-19336</strain>
    </source>
</reference>
<feature type="transmembrane region" description="Helical" evidence="8">
    <location>
        <begin position="138"/>
        <end position="160"/>
    </location>
</feature>
<comment type="similarity">
    <text evidence="2">Belongs to the AzlC family.</text>
</comment>
<sequence>MAFFPSCRTRSTALAAAAAFRSTLPILVGFGFCGFSYGLYMHSLGFAPIVPVLMAAVILAGSLEFIMASMLTGPFAPFTAFTVGLVVNARHLFYGIAMLESYRDTKAFRPYLIYALIDETFSILASEPLPQGVDRHRYFFFVTLFNQCYWVFSTAIGAYFGSALPFSTEGMEFVLPALFLAIFTGSWQRETRHAPFLAGIGLTLLCLLVFGEEYFLLPSMALIVVFLLLFRKKLSFPAGGQA</sequence>
<proteinExistence type="inferred from homology"/>
<dbReference type="EMBL" id="DYZA01000207">
    <property type="protein sequence ID" value="HJD97986.1"/>
    <property type="molecule type" value="Genomic_DNA"/>
</dbReference>
<dbReference type="PANTHER" id="PTHR34979:SF1">
    <property type="entry name" value="INNER MEMBRANE PROTEIN YGAZ"/>
    <property type="match status" value="1"/>
</dbReference>
<evidence type="ECO:0000256" key="1">
    <source>
        <dbReference type="ARBA" id="ARBA00004651"/>
    </source>
</evidence>
<organism evidence="9 10">
    <name type="scientific">Mailhella massiliensis</name>
    <dbReference type="NCBI Taxonomy" id="1903261"/>
    <lineage>
        <taxon>Bacteria</taxon>
        <taxon>Pseudomonadati</taxon>
        <taxon>Thermodesulfobacteriota</taxon>
        <taxon>Desulfovibrionia</taxon>
        <taxon>Desulfovibrionales</taxon>
        <taxon>Desulfovibrionaceae</taxon>
        <taxon>Mailhella</taxon>
    </lineage>
</organism>
<evidence type="ECO:0000256" key="2">
    <source>
        <dbReference type="ARBA" id="ARBA00010735"/>
    </source>
</evidence>
<protein>
    <submittedName>
        <fullName evidence="9">AzlC family ABC transporter permease</fullName>
    </submittedName>
</protein>
<gene>
    <name evidence="9" type="ORF">K8W16_10130</name>
</gene>
<evidence type="ECO:0000256" key="4">
    <source>
        <dbReference type="ARBA" id="ARBA00022475"/>
    </source>
</evidence>
<evidence type="ECO:0000313" key="10">
    <source>
        <dbReference type="Proteomes" id="UP000698963"/>
    </source>
</evidence>
<name>A0A921DSC4_9BACT</name>
<evidence type="ECO:0000256" key="6">
    <source>
        <dbReference type="ARBA" id="ARBA00022989"/>
    </source>
</evidence>
<evidence type="ECO:0000313" key="9">
    <source>
        <dbReference type="EMBL" id="HJD97986.1"/>
    </source>
</evidence>
<keyword evidence="5 8" id="KW-0812">Transmembrane</keyword>
<keyword evidence="7 8" id="KW-0472">Membrane</keyword>
<evidence type="ECO:0000256" key="5">
    <source>
        <dbReference type="ARBA" id="ARBA00022692"/>
    </source>
</evidence>
<accession>A0A921DSC4</accession>
<comment type="caution">
    <text evidence="9">The sequence shown here is derived from an EMBL/GenBank/DDBJ whole genome shotgun (WGS) entry which is preliminary data.</text>
</comment>
<feature type="transmembrane region" description="Helical" evidence="8">
    <location>
        <begin position="12"/>
        <end position="40"/>
    </location>
</feature>